<evidence type="ECO:0000256" key="2">
    <source>
        <dbReference type="ARBA" id="ARBA00008882"/>
    </source>
</evidence>
<protein>
    <submittedName>
        <fullName evidence="7">Sec-independent protein translocase component TatC</fullName>
    </submittedName>
</protein>
<name>A0A8F0JYG0_9PHAE</name>
<comment type="similarity">
    <text evidence="2">Belongs to the TatC family.</text>
</comment>
<feature type="transmembrane region" description="Helical" evidence="6">
    <location>
        <begin position="83"/>
        <end position="111"/>
    </location>
</feature>
<keyword evidence="7" id="KW-0934">Plastid</keyword>
<dbReference type="PANTHER" id="PTHR30371:SF0">
    <property type="entry name" value="SEC-INDEPENDENT PROTEIN TRANSLOCASE PROTEIN TATC, CHLOROPLASTIC-RELATED"/>
    <property type="match status" value="1"/>
</dbReference>
<dbReference type="GO" id="GO:0009977">
    <property type="term" value="F:proton motive force dependent protein transmembrane transporter activity"/>
    <property type="evidence" value="ECO:0007669"/>
    <property type="project" value="TreeGrafter"/>
</dbReference>
<proteinExistence type="inferred from homology"/>
<evidence type="ECO:0000256" key="6">
    <source>
        <dbReference type="SAM" id="Phobius"/>
    </source>
</evidence>
<accession>A0A8F0JYG0</accession>
<keyword evidence="3 6" id="KW-0812">Transmembrane</keyword>
<evidence type="ECO:0000313" key="7">
    <source>
        <dbReference type="EMBL" id="QWK41838.1"/>
    </source>
</evidence>
<feature type="transmembrane region" description="Helical" evidence="6">
    <location>
        <begin position="44"/>
        <end position="63"/>
    </location>
</feature>
<keyword evidence="5 6" id="KW-0472">Membrane</keyword>
<evidence type="ECO:0000256" key="1">
    <source>
        <dbReference type="ARBA" id="ARBA00004141"/>
    </source>
</evidence>
<reference evidence="7" key="1">
    <citation type="journal article" date="2021" name="Genome Biol. Evol.">
        <title>Genomic rearrangements and sequence evolution across brown algal organelles.</title>
        <authorList>
            <person name="Starko S."/>
            <person name="Bringloe T.T."/>
            <person name="Gomez M.S."/>
            <person name="Darby H."/>
            <person name="Graham S.W."/>
            <person name="Martone P.T."/>
        </authorList>
    </citation>
    <scope>NUCLEOTIDE SEQUENCE</scope>
</reference>
<organism evidence="7">
    <name type="scientific">Protohalopteris sp</name>
    <dbReference type="NCBI Taxonomy" id="2843287"/>
    <lineage>
        <taxon>Eukaryota</taxon>
        <taxon>Sar</taxon>
        <taxon>Stramenopiles</taxon>
        <taxon>Ochrophyta</taxon>
        <taxon>PX clade</taxon>
        <taxon>Phaeophyceae</taxon>
        <taxon>Sphacelariales</taxon>
        <taxon>Stypocaulaceae</taxon>
        <taxon>Protohalopteris</taxon>
    </lineage>
</organism>
<dbReference type="InterPro" id="IPR002033">
    <property type="entry name" value="TatC"/>
</dbReference>
<dbReference type="GO" id="GO:0065002">
    <property type="term" value="P:intracellular protein transmembrane transport"/>
    <property type="evidence" value="ECO:0007669"/>
    <property type="project" value="TreeGrafter"/>
</dbReference>
<dbReference type="Pfam" id="PF00902">
    <property type="entry name" value="TatC"/>
    <property type="match status" value="1"/>
</dbReference>
<evidence type="ECO:0000256" key="4">
    <source>
        <dbReference type="ARBA" id="ARBA00022989"/>
    </source>
</evidence>
<dbReference type="PRINTS" id="PR01840">
    <property type="entry name" value="TATCFAMILY"/>
</dbReference>
<dbReference type="EMBL" id="MZ156028">
    <property type="protein sequence ID" value="QWK41838.1"/>
    <property type="molecule type" value="Genomic_DNA"/>
</dbReference>
<dbReference type="PANTHER" id="PTHR30371">
    <property type="entry name" value="SEC-INDEPENDENT PROTEIN TRANSLOCASE PROTEIN TATC"/>
    <property type="match status" value="1"/>
</dbReference>
<dbReference type="GO" id="GO:0043953">
    <property type="term" value="P:protein transport by the Tat complex"/>
    <property type="evidence" value="ECO:0007669"/>
    <property type="project" value="TreeGrafter"/>
</dbReference>
<keyword evidence="4 6" id="KW-1133">Transmembrane helix</keyword>
<evidence type="ECO:0000256" key="3">
    <source>
        <dbReference type="ARBA" id="ARBA00022692"/>
    </source>
</evidence>
<feature type="transmembrane region" description="Helical" evidence="6">
    <location>
        <begin position="208"/>
        <end position="227"/>
    </location>
</feature>
<evidence type="ECO:0000256" key="5">
    <source>
        <dbReference type="ARBA" id="ARBA00023136"/>
    </source>
</evidence>
<comment type="subcellular location">
    <subcellularLocation>
        <location evidence="1">Membrane</location>
        <topology evidence="1">Multi-pass membrane protein</topology>
    </subcellularLocation>
</comment>
<dbReference type="NCBIfam" id="TIGR00945">
    <property type="entry name" value="tatC"/>
    <property type="match status" value="1"/>
</dbReference>
<dbReference type="GO" id="GO:0033281">
    <property type="term" value="C:TAT protein transport complex"/>
    <property type="evidence" value="ECO:0007669"/>
    <property type="project" value="TreeGrafter"/>
</dbReference>
<feature type="transmembrane region" description="Helical" evidence="6">
    <location>
        <begin position="123"/>
        <end position="156"/>
    </location>
</feature>
<sequence length="261" mass="30206">MKKESPHLNFKFTAIRISRETPLSFTDLYSNEHFDEIQHRFYHVFNFFFLAALITFYNIKLLVKILEEPISNIQFFQLSPGEYFLSTVIISIYTGALFCTPFILGQIIIFFGPALRKIEKNLIICLLTNSVLLFLLGLLFSYYLLIPAALNFFIFYSSEVLEPFLSFNEYFNFASTLFFSTALVFQLPIIQILLSVFKVINPRIMIEYWRAMILLSTILGAILTPSADPITQLLLSSALFILYILGTNVSIYLTKNYNYIS</sequence>
<feature type="transmembrane region" description="Helical" evidence="6">
    <location>
        <begin position="233"/>
        <end position="253"/>
    </location>
</feature>
<geneLocation type="plastid" evidence="7"/>
<feature type="transmembrane region" description="Helical" evidence="6">
    <location>
        <begin position="176"/>
        <end position="196"/>
    </location>
</feature>
<dbReference type="AlphaFoldDB" id="A0A8F0JYG0"/>
<gene>
    <name evidence="7" type="primary">tatC</name>
</gene>
<dbReference type="HAMAP" id="MF_00902">
    <property type="entry name" value="TatC"/>
    <property type="match status" value="1"/>
</dbReference>